<dbReference type="NCBIfam" id="TIGR02492">
    <property type="entry name" value="flgK_ends"/>
    <property type="match status" value="1"/>
</dbReference>
<comment type="subcellular location">
    <subcellularLocation>
        <location evidence="1 7">Bacterial flagellum</location>
    </subcellularLocation>
    <subcellularLocation>
        <location evidence="2 7">Secreted</location>
    </subcellularLocation>
</comment>
<evidence type="ECO:0000256" key="7">
    <source>
        <dbReference type="RuleBase" id="RU362065"/>
    </source>
</evidence>
<keyword evidence="5 7" id="KW-0964">Secreted</keyword>
<dbReference type="Proteomes" id="UP001589628">
    <property type="component" value="Unassembled WGS sequence"/>
</dbReference>
<reference evidence="11 12" key="1">
    <citation type="submission" date="2024-09" db="EMBL/GenBank/DDBJ databases">
        <authorList>
            <person name="Sun Q."/>
            <person name="Mori K."/>
        </authorList>
    </citation>
    <scope>NUCLEOTIDE SEQUENCE [LARGE SCALE GENOMIC DNA]</scope>
    <source>
        <strain evidence="11 12">ATCC 51285</strain>
    </source>
</reference>
<evidence type="ECO:0000256" key="1">
    <source>
        <dbReference type="ARBA" id="ARBA00004365"/>
    </source>
</evidence>
<sequence>MANLLNIGQQGIRASQTSLTTVSKNITNMNSVGYSRQSTVHYSDANVGVSQSLTTRVVDQYAIHNLQQQAGIYQSSATRLQHASVLDKLVAETSNSISTGLGNFFASLNDAVNNPTDITSRRLVLTQASQLVDRFNRMNGLMQDQHQAINDQLTGYVSDINRLSSSIADLNKQINSAVSLNKDSLELQDKRDELVRELSEFVGVYTAPAGQGMVNVYLKGGQSLVMSDSSMKMGVTQGEYDKAQFDVTLEPSKASISSIIQDGKLGGTLAYRRDALNPTMNELGQLAAVFTDSFNRQQNQGRDLNNAVGADLFTPALNGSYTVSSRVLASANNTGSGAATLNFPASWSHGNLTASDYEVRYNAGSYSVTRLSDNQQVATGAGPNFSVDGFDLAFTGSPANGDSFLVRPTYNMAGEVGVTTLAPAGLAFAGSSATATQQNDNTNGLALIALQNTPTLAGGTLTYQSAYSQTIGRVGGYASQARIDEQSDKVLLTNAQNYRDSVSGVNLDEEAANLMRYREAYQAAAQIITTSQRVFESLLNAVR</sequence>
<accession>A0ABV5ZED7</accession>
<keyword evidence="12" id="KW-1185">Reference proteome</keyword>
<comment type="similarity">
    <text evidence="3 7">Belongs to the flagella basal body rod proteins family.</text>
</comment>
<comment type="caution">
    <text evidence="11">The sequence shown here is derived from an EMBL/GenBank/DDBJ whole genome shotgun (WGS) entry which is preliminary data.</text>
</comment>
<organism evidence="11 12">
    <name type="scientific">Balneatrix alpica</name>
    <dbReference type="NCBI Taxonomy" id="75684"/>
    <lineage>
        <taxon>Bacteria</taxon>
        <taxon>Pseudomonadati</taxon>
        <taxon>Pseudomonadota</taxon>
        <taxon>Gammaproteobacteria</taxon>
        <taxon>Oceanospirillales</taxon>
        <taxon>Balneatrichaceae</taxon>
        <taxon>Balneatrix</taxon>
    </lineage>
</organism>
<name>A0ABV5ZED7_9GAMM</name>
<dbReference type="Pfam" id="PF22638">
    <property type="entry name" value="FlgK_D1"/>
    <property type="match status" value="1"/>
</dbReference>
<dbReference type="RefSeq" id="WP_027312798.1">
    <property type="nucleotide sequence ID" value="NZ_JBHLZN010000005.1"/>
</dbReference>
<feature type="domain" description="Flagellar hook-associated protein FlgK helical" evidence="10">
    <location>
        <begin position="84"/>
        <end position="313"/>
    </location>
</feature>
<dbReference type="SUPFAM" id="SSF64518">
    <property type="entry name" value="Phase 1 flagellin"/>
    <property type="match status" value="1"/>
</dbReference>
<evidence type="ECO:0000259" key="10">
    <source>
        <dbReference type="Pfam" id="PF22638"/>
    </source>
</evidence>
<evidence type="ECO:0000256" key="5">
    <source>
        <dbReference type="ARBA" id="ARBA00022525"/>
    </source>
</evidence>
<dbReference type="PRINTS" id="PR01005">
    <property type="entry name" value="FLGHOOKAP1"/>
</dbReference>
<dbReference type="PANTHER" id="PTHR30033">
    <property type="entry name" value="FLAGELLAR HOOK-ASSOCIATED PROTEIN 1"/>
    <property type="match status" value="1"/>
</dbReference>
<evidence type="ECO:0000259" key="9">
    <source>
        <dbReference type="Pfam" id="PF21158"/>
    </source>
</evidence>
<evidence type="ECO:0000259" key="8">
    <source>
        <dbReference type="Pfam" id="PF06429"/>
    </source>
</evidence>
<keyword evidence="11" id="KW-0282">Flagellum</keyword>
<protein>
    <recommendedName>
        <fullName evidence="4 7">Flagellar hook-associated protein 1</fullName>
        <shortName evidence="7">HAP1</shortName>
    </recommendedName>
</protein>
<dbReference type="InterPro" id="IPR053927">
    <property type="entry name" value="FlgK_helical"/>
</dbReference>
<evidence type="ECO:0000256" key="4">
    <source>
        <dbReference type="ARBA" id="ARBA00016244"/>
    </source>
</evidence>
<dbReference type="EMBL" id="JBHLZN010000005">
    <property type="protein sequence ID" value="MFB9887645.1"/>
    <property type="molecule type" value="Genomic_DNA"/>
</dbReference>
<dbReference type="InterPro" id="IPR049119">
    <property type="entry name" value="FlgK_D2-like"/>
</dbReference>
<gene>
    <name evidence="7 11" type="primary">flgK</name>
    <name evidence="11" type="ORF">ACFFLH_14580</name>
</gene>
<keyword evidence="11" id="KW-0969">Cilium</keyword>
<evidence type="ECO:0000256" key="3">
    <source>
        <dbReference type="ARBA" id="ARBA00009677"/>
    </source>
</evidence>
<evidence type="ECO:0000313" key="12">
    <source>
        <dbReference type="Proteomes" id="UP001589628"/>
    </source>
</evidence>
<dbReference type="Pfam" id="PF21158">
    <property type="entry name" value="flgK_1st_1"/>
    <property type="match status" value="1"/>
</dbReference>
<evidence type="ECO:0000313" key="11">
    <source>
        <dbReference type="EMBL" id="MFB9887645.1"/>
    </source>
</evidence>
<evidence type="ECO:0000256" key="6">
    <source>
        <dbReference type="ARBA" id="ARBA00023143"/>
    </source>
</evidence>
<feature type="domain" description="Flagellar basal-body/hook protein C-terminal" evidence="8">
    <location>
        <begin position="502"/>
        <end position="540"/>
    </location>
</feature>
<proteinExistence type="inferred from homology"/>
<dbReference type="InterPro" id="IPR002371">
    <property type="entry name" value="FlgK"/>
</dbReference>
<dbReference type="Pfam" id="PF06429">
    <property type="entry name" value="Flg_bbr_C"/>
    <property type="match status" value="1"/>
</dbReference>
<dbReference type="InterPro" id="IPR010930">
    <property type="entry name" value="Flg_bb/hook_C_dom"/>
</dbReference>
<keyword evidence="11" id="KW-0966">Cell projection</keyword>
<dbReference type="PANTHER" id="PTHR30033:SF1">
    <property type="entry name" value="FLAGELLAR HOOK-ASSOCIATED PROTEIN 1"/>
    <property type="match status" value="1"/>
</dbReference>
<feature type="domain" description="Flagellar hook-associated protein 1 D2-like" evidence="9">
    <location>
        <begin position="330"/>
        <end position="408"/>
    </location>
</feature>
<keyword evidence="6 7" id="KW-0975">Bacterial flagellum</keyword>
<evidence type="ECO:0000256" key="2">
    <source>
        <dbReference type="ARBA" id="ARBA00004613"/>
    </source>
</evidence>